<keyword evidence="2" id="KW-1185">Reference proteome</keyword>
<gene>
    <name evidence="1" type="ORF">EV182_003506</name>
</gene>
<evidence type="ECO:0000313" key="2">
    <source>
        <dbReference type="Proteomes" id="UP001145114"/>
    </source>
</evidence>
<protein>
    <submittedName>
        <fullName evidence="1">Uncharacterized protein</fullName>
    </submittedName>
</protein>
<sequence length="260" mass="29087">NDDNFVESQQLLAQGQSRVAQIGRGETGEEEEEEDVVFNPTTGGSSRDNAEQQDIIERVASAAVQLATALFVVLVYIFVSHFEFTLFTWHPVLMSIFLALATNGTMGLQNASYPLLSRRRLKYRHIHISMLGVASLVGISGIVVIIIDKSIEHASHFSSLHSSIGFTVFGLLIFQILIAISFLWLGPLRPYSAPAFHLHRIIGYLTLTLAWVNAIIAVNFDFIRHMEWHVPSFVWILIVMVIFISIFPRINVHKLGVSST</sequence>
<comment type="caution">
    <text evidence="1">The sequence shown here is derived from an EMBL/GenBank/DDBJ whole genome shotgun (WGS) entry which is preliminary data.</text>
</comment>
<reference evidence="1" key="1">
    <citation type="submission" date="2022-06" db="EMBL/GenBank/DDBJ databases">
        <title>Phylogenomic reconstructions and comparative analyses of Kickxellomycotina fungi.</title>
        <authorList>
            <person name="Reynolds N.K."/>
            <person name="Stajich J.E."/>
            <person name="Barry K."/>
            <person name="Grigoriev I.V."/>
            <person name="Crous P."/>
            <person name="Smith M.E."/>
        </authorList>
    </citation>
    <scope>NUCLEOTIDE SEQUENCE</scope>
    <source>
        <strain evidence="1">RSA 2271</strain>
    </source>
</reference>
<feature type="non-terminal residue" evidence="1">
    <location>
        <position position="1"/>
    </location>
</feature>
<name>A0ACC1HWG6_9FUNG</name>
<accession>A0ACC1HWG6</accession>
<evidence type="ECO:0000313" key="1">
    <source>
        <dbReference type="EMBL" id="KAJ1678709.1"/>
    </source>
</evidence>
<organism evidence="1 2">
    <name type="scientific">Spiromyces aspiralis</name>
    <dbReference type="NCBI Taxonomy" id="68401"/>
    <lineage>
        <taxon>Eukaryota</taxon>
        <taxon>Fungi</taxon>
        <taxon>Fungi incertae sedis</taxon>
        <taxon>Zoopagomycota</taxon>
        <taxon>Kickxellomycotina</taxon>
        <taxon>Kickxellomycetes</taxon>
        <taxon>Kickxellales</taxon>
        <taxon>Kickxellaceae</taxon>
        <taxon>Spiromyces</taxon>
    </lineage>
</organism>
<proteinExistence type="predicted"/>
<dbReference type="Proteomes" id="UP001145114">
    <property type="component" value="Unassembled WGS sequence"/>
</dbReference>
<dbReference type="EMBL" id="JAMZIH010000918">
    <property type="protein sequence ID" value="KAJ1678709.1"/>
    <property type="molecule type" value="Genomic_DNA"/>
</dbReference>